<feature type="transmembrane region" description="Helical" evidence="6">
    <location>
        <begin position="45"/>
        <end position="68"/>
    </location>
</feature>
<proteinExistence type="predicted"/>
<dbReference type="PANTHER" id="PTHR11101:SF80">
    <property type="entry name" value="PHOSPHATE TRANSPORTER"/>
    <property type="match status" value="1"/>
</dbReference>
<evidence type="ECO:0000256" key="5">
    <source>
        <dbReference type="ARBA" id="ARBA00023136"/>
    </source>
</evidence>
<dbReference type="GO" id="GO:0016020">
    <property type="term" value="C:membrane"/>
    <property type="evidence" value="ECO:0007669"/>
    <property type="project" value="UniProtKB-SubCell"/>
</dbReference>
<evidence type="ECO:0000313" key="7">
    <source>
        <dbReference type="EMBL" id="TGE39702.1"/>
    </source>
</evidence>
<evidence type="ECO:0000256" key="1">
    <source>
        <dbReference type="ARBA" id="ARBA00004141"/>
    </source>
</evidence>
<dbReference type="AlphaFoldDB" id="A0A4Z0R987"/>
<dbReference type="GO" id="GO:0005315">
    <property type="term" value="F:phosphate transmembrane transporter activity"/>
    <property type="evidence" value="ECO:0007669"/>
    <property type="project" value="InterPro"/>
</dbReference>
<evidence type="ECO:0000256" key="3">
    <source>
        <dbReference type="ARBA" id="ARBA00022692"/>
    </source>
</evidence>
<dbReference type="PANTHER" id="PTHR11101">
    <property type="entry name" value="PHOSPHATE TRANSPORTER"/>
    <property type="match status" value="1"/>
</dbReference>
<evidence type="ECO:0000256" key="4">
    <source>
        <dbReference type="ARBA" id="ARBA00022989"/>
    </source>
</evidence>
<dbReference type="RefSeq" id="WP_135544641.1">
    <property type="nucleotide sequence ID" value="NZ_SPQQ01000001.1"/>
</dbReference>
<organism evidence="7 8">
    <name type="scientific">Desulfosporosinus fructosivorans</name>
    <dbReference type="NCBI Taxonomy" id="2018669"/>
    <lineage>
        <taxon>Bacteria</taxon>
        <taxon>Bacillati</taxon>
        <taxon>Bacillota</taxon>
        <taxon>Clostridia</taxon>
        <taxon>Eubacteriales</taxon>
        <taxon>Desulfitobacteriaceae</taxon>
        <taxon>Desulfosporosinus</taxon>
    </lineage>
</organism>
<feature type="transmembrane region" description="Helical" evidence="6">
    <location>
        <begin position="310"/>
        <end position="331"/>
    </location>
</feature>
<feature type="transmembrane region" description="Helical" evidence="6">
    <location>
        <begin position="218"/>
        <end position="240"/>
    </location>
</feature>
<keyword evidence="5 6" id="KW-0472">Membrane</keyword>
<evidence type="ECO:0000313" key="8">
    <source>
        <dbReference type="Proteomes" id="UP000298460"/>
    </source>
</evidence>
<keyword evidence="8" id="KW-1185">Reference proteome</keyword>
<dbReference type="OrthoDB" id="9779554at2"/>
<reference evidence="7 8" key="1">
    <citation type="submission" date="2019-03" db="EMBL/GenBank/DDBJ databases">
        <title>Draft Genome Sequence of Desulfosporosinus fructosivorans Strain 63.6F, Isolated from Marine Sediment in the Baltic Sea.</title>
        <authorList>
            <person name="Hausmann B."/>
            <person name="Vandieken V."/>
            <person name="Pjevac P."/>
            <person name="Schreck K."/>
            <person name="Herbold C.W."/>
            <person name="Loy A."/>
        </authorList>
    </citation>
    <scope>NUCLEOTIDE SEQUENCE [LARGE SCALE GENOMIC DNA]</scope>
    <source>
        <strain evidence="7 8">63.6F</strain>
    </source>
</reference>
<feature type="transmembrane region" description="Helical" evidence="6">
    <location>
        <begin position="136"/>
        <end position="160"/>
    </location>
</feature>
<comment type="caution">
    <text evidence="7">The sequence shown here is derived from an EMBL/GenBank/DDBJ whole genome shotgun (WGS) entry which is preliminary data.</text>
</comment>
<keyword evidence="4 6" id="KW-1133">Transmembrane helix</keyword>
<dbReference type="Pfam" id="PF01384">
    <property type="entry name" value="PHO4"/>
    <property type="match status" value="1"/>
</dbReference>
<sequence>MTSLGALLIVVVFLALAFDYINGFHDTANAIATSVSTRALTPKRAVILAAVLNLVGALYSTGVAQTIARDIITPKFATQEVVIAALLSAIVWNLVTWYFGIPSSSSHALIGGMIGAAVAKAGFTVLQWYGLGRIIAALIFSPIIGIILGFIIMKSMFFIFGGFSPSRVNHGFKKMQIFSAGLLAFNHGSNDAQKSMGIITMALIAGGLQAQTDIAPHLWVKLACALAMAAGTAAGGWKIIHTMGGKIFKLEPINGFAADLSSSIVIWSATVFPGLHLPVSTTHVVSGSIMGVGSAKRVSAVRWGVAKQMLVAWLVTIPTTSLLAAFFYTVLMKVFLR</sequence>
<comment type="subcellular location">
    <subcellularLocation>
        <location evidence="1">Membrane</location>
        <topology evidence="1">Multi-pass membrane protein</topology>
    </subcellularLocation>
</comment>
<evidence type="ECO:0000256" key="2">
    <source>
        <dbReference type="ARBA" id="ARBA00022448"/>
    </source>
</evidence>
<keyword evidence="3 6" id="KW-0812">Transmembrane</keyword>
<dbReference type="EMBL" id="SPQQ01000001">
    <property type="protein sequence ID" value="TGE39702.1"/>
    <property type="molecule type" value="Genomic_DNA"/>
</dbReference>
<dbReference type="GO" id="GO:0035435">
    <property type="term" value="P:phosphate ion transmembrane transport"/>
    <property type="evidence" value="ECO:0007669"/>
    <property type="project" value="TreeGrafter"/>
</dbReference>
<accession>A0A4Z0R987</accession>
<dbReference type="InterPro" id="IPR001204">
    <property type="entry name" value="Phos_transporter"/>
</dbReference>
<name>A0A4Z0R987_9FIRM</name>
<keyword evidence="2" id="KW-0813">Transport</keyword>
<protein>
    <submittedName>
        <fullName evidence="7">Inorganic phosphate transporter</fullName>
    </submittedName>
</protein>
<feature type="transmembrane region" description="Helical" evidence="6">
    <location>
        <begin position="80"/>
        <end position="101"/>
    </location>
</feature>
<dbReference type="Proteomes" id="UP000298460">
    <property type="component" value="Unassembled WGS sequence"/>
</dbReference>
<gene>
    <name evidence="7" type="ORF">E4K67_01515</name>
</gene>
<feature type="transmembrane region" description="Helical" evidence="6">
    <location>
        <begin position="107"/>
        <end position="129"/>
    </location>
</feature>
<evidence type="ECO:0000256" key="6">
    <source>
        <dbReference type="SAM" id="Phobius"/>
    </source>
</evidence>